<protein>
    <recommendedName>
        <fullName evidence="1">N-acetyltransferase domain-containing protein</fullName>
    </recommendedName>
</protein>
<dbReference type="CDD" id="cd04301">
    <property type="entry name" value="NAT_SF"/>
    <property type="match status" value="1"/>
</dbReference>
<feature type="domain" description="N-acetyltransferase" evidence="1">
    <location>
        <begin position="12"/>
        <end position="172"/>
    </location>
</feature>
<evidence type="ECO:0000259" key="1">
    <source>
        <dbReference type="PROSITE" id="PS51186"/>
    </source>
</evidence>
<dbReference type="GO" id="GO:0016747">
    <property type="term" value="F:acyltransferase activity, transferring groups other than amino-acyl groups"/>
    <property type="evidence" value="ECO:0007669"/>
    <property type="project" value="InterPro"/>
</dbReference>
<accession>A0A1J0A7F4</accession>
<dbReference type="Pfam" id="PF00583">
    <property type="entry name" value="Acetyltransf_1"/>
    <property type="match status" value="1"/>
</dbReference>
<dbReference type="InterPro" id="IPR016181">
    <property type="entry name" value="Acyl_CoA_acyltransferase"/>
</dbReference>
<dbReference type="RefSeq" id="WP_071457462.1">
    <property type="nucleotide sequence ID" value="NZ_CP017267.1"/>
</dbReference>
<gene>
    <name evidence="2" type="ORF">BHY08_08540</name>
</gene>
<evidence type="ECO:0000313" key="2">
    <source>
        <dbReference type="EMBL" id="APB31860.1"/>
    </source>
</evidence>
<name>A0A1J0A7F4_9ENTE</name>
<keyword evidence="3" id="KW-1185">Reference proteome</keyword>
<dbReference type="InterPro" id="IPR000182">
    <property type="entry name" value="GNAT_dom"/>
</dbReference>
<dbReference type="OrthoDB" id="2199858at2"/>
<dbReference type="STRING" id="519472.BHY08_08540"/>
<dbReference type="SUPFAM" id="SSF55729">
    <property type="entry name" value="Acyl-CoA N-acyltransferases (Nat)"/>
    <property type="match status" value="1"/>
</dbReference>
<dbReference type="PROSITE" id="PS51186">
    <property type="entry name" value="GNAT"/>
    <property type="match status" value="1"/>
</dbReference>
<proteinExistence type="predicted"/>
<dbReference type="KEGG" id="vte:BHY08_08540"/>
<sequence length="172" mass="20029">MKHFNTVDFPSIHIRLLDGENEADLAIFKEFLLRTTDYFTDYVAAEPTKEQVKEFFTSLPPKTSPSQKYMYGIFDRDRLMGFIDWVEDFPQKETGMLGYFVLESEYRGTELAKELYTALEKTVSDTGTKTIRLTFIDDDQRASRFWEKQGYKAISTHEGDYGKQLVVEKILG</sequence>
<dbReference type="AlphaFoldDB" id="A0A1J0A7F4"/>
<reference evidence="2 3" key="1">
    <citation type="submission" date="2016-09" db="EMBL/GenBank/DDBJ databases">
        <title>Vagococcus teuberi sp. nov., isolated from the Malian artisanal sour milk fene.</title>
        <authorList>
            <person name="Wullschleger S."/>
            <person name="Seifert C."/>
            <person name="Baumgartner S."/>
            <person name="Lacroix C."/>
            <person name="Bonfoh B."/>
            <person name="Stevens M.J."/>
            <person name="Meile L."/>
        </authorList>
    </citation>
    <scope>NUCLEOTIDE SEQUENCE [LARGE SCALE GENOMIC DNA]</scope>
    <source>
        <strain evidence="2 3">DSM 21459</strain>
    </source>
</reference>
<dbReference type="EMBL" id="CP017267">
    <property type="protein sequence ID" value="APB31860.1"/>
    <property type="molecule type" value="Genomic_DNA"/>
</dbReference>
<dbReference type="Gene3D" id="3.40.630.30">
    <property type="match status" value="1"/>
</dbReference>
<dbReference type="Proteomes" id="UP000191200">
    <property type="component" value="Chromosome"/>
</dbReference>
<organism evidence="2 3">
    <name type="scientific">Vagococcus teuberi</name>
    <dbReference type="NCBI Taxonomy" id="519472"/>
    <lineage>
        <taxon>Bacteria</taxon>
        <taxon>Bacillati</taxon>
        <taxon>Bacillota</taxon>
        <taxon>Bacilli</taxon>
        <taxon>Lactobacillales</taxon>
        <taxon>Enterococcaceae</taxon>
        <taxon>Vagococcus</taxon>
    </lineage>
</organism>
<evidence type="ECO:0000313" key="3">
    <source>
        <dbReference type="Proteomes" id="UP000191200"/>
    </source>
</evidence>